<dbReference type="PANTHER" id="PTHR23164">
    <property type="entry name" value="EARLY ENDOSOME ANTIGEN 1"/>
    <property type="match status" value="1"/>
</dbReference>
<accession>Q55L45</accession>
<dbReference type="Proteomes" id="UP000002149">
    <property type="component" value="Chromosome 10"/>
</dbReference>
<evidence type="ECO:0000313" key="8">
    <source>
        <dbReference type="EMBL" id="AAW45862.2"/>
    </source>
</evidence>
<dbReference type="HOGENOM" id="CLU_352665_0_0_1"/>
<dbReference type="SMART" id="SM00064">
    <property type="entry name" value="FYVE"/>
    <property type="match status" value="1"/>
</dbReference>
<gene>
    <name evidence="8" type="ordered locus">CNJ02080</name>
</gene>
<dbReference type="Pfam" id="PF01363">
    <property type="entry name" value="FYVE"/>
    <property type="match status" value="1"/>
</dbReference>
<dbReference type="GeneID" id="3254045"/>
<feature type="compositionally biased region" description="Low complexity" evidence="6">
    <location>
        <begin position="133"/>
        <end position="151"/>
    </location>
</feature>
<feature type="compositionally biased region" description="Low complexity" evidence="6">
    <location>
        <begin position="273"/>
        <end position="291"/>
    </location>
</feature>
<feature type="region of interest" description="Disordered" evidence="6">
    <location>
        <begin position="357"/>
        <end position="376"/>
    </location>
</feature>
<feature type="compositionally biased region" description="Basic and acidic residues" evidence="6">
    <location>
        <begin position="122"/>
        <end position="132"/>
    </location>
</feature>
<sequence>MTTPPQQPELPGRRFGSFGGSRPSAPPQRPSSSASNTSTSPVPTPSPNLMPPPPQRTRSASSTSSNQANNAAAFDITQAADKAHQWLSNWAPRGEGRGREFLINGLNGVASVASTVSSGLNARHEKDRDAHRSLSFLGPSTSSSVSPATSPEGRFHVSTSPPGPTHTQSTPQFGVTQQESLVSNGSRKILPPANLARLGHSATTNSTPTISSGPSAVHQQRPATLHSGSTTSLPSANHRSSIHGPSHLGPNSPTHRRTSSSHSNHRPFTFANGSHGMSRKSSSMSKSSSMTGISAGPYMRNAGIPYKVGFQPQGVRRDRTEEYMEARRAVEADREIEEGRLSRRWAKLVDLHFNPTVSQPAAPTLARSSSSNFSLSSLGQDRRRSLLSIEGALDAMKPKDIFKGFKAGSGPGGDEGRKRAAEQAIVKWEDDSEVRKCRICASSFSLSNRKHHCRLCGRIVCSLPPTPPALLAVQIQLFAPADPSATSTQTQAGLPSGTRREKCSLLLVADWKTGRGEEVEEGFVGWMRMEDGEGSGEGQAIQRRRRSQPEDRIGAVNSDDASTRNIPLPQQPKEVQVKGMRVCRECWAVVSRKQKMQDRQRVTGFARLYQALRTLQIEIENLTADFEEQLSELVSSADPIEPPDELLILHRQLIALFTQYEQLSKRINGLPCQENGSQASVQSAIARSAAVFMTKEMVKLQAIQSLQKRSAEAKKKGLVISETTLGQLEKEGMASDAGSDVVEDVAIMLQPLLEQEAQLESYIADATAQRKYEDGKALQSALKEIRAEIERITEKVSG</sequence>
<dbReference type="InterPro" id="IPR036531">
    <property type="entry name" value="Rbsn_Rab-bd_sf"/>
</dbReference>
<feature type="compositionally biased region" description="Low complexity" evidence="6">
    <location>
        <begin position="56"/>
        <end position="73"/>
    </location>
</feature>
<feature type="compositionally biased region" description="Basic residues" evidence="6">
    <location>
        <begin position="254"/>
        <end position="265"/>
    </location>
</feature>
<dbReference type="EMBL" id="AE017350">
    <property type="protein sequence ID" value="AAW45862.2"/>
    <property type="molecule type" value="Genomic_DNA"/>
</dbReference>
<dbReference type="OrthoDB" id="166134at2759"/>
<feature type="compositionally biased region" description="Low complexity" evidence="6">
    <location>
        <begin position="30"/>
        <end position="41"/>
    </location>
</feature>
<dbReference type="STRING" id="214684.Q5KAD6"/>
<dbReference type="RefSeq" id="XP_567379.2">
    <property type="nucleotide sequence ID" value="XM_567379.2"/>
</dbReference>
<feature type="coiled-coil region" evidence="5">
    <location>
        <begin position="605"/>
        <end position="632"/>
    </location>
</feature>
<dbReference type="Gene3D" id="4.10.860.20">
    <property type="entry name" value="Rabenosyn, Rab binding domain"/>
    <property type="match status" value="1"/>
</dbReference>
<evidence type="ECO:0000256" key="6">
    <source>
        <dbReference type="SAM" id="MobiDB-lite"/>
    </source>
</evidence>
<feature type="region of interest" description="Disordered" evidence="6">
    <location>
        <begin position="1"/>
        <end position="77"/>
    </location>
</feature>
<dbReference type="InterPro" id="IPR017455">
    <property type="entry name" value="Znf_FYVE-rel"/>
</dbReference>
<dbReference type="eggNOG" id="KOG1842">
    <property type="taxonomic scope" value="Eukaryota"/>
</dbReference>
<dbReference type="Pfam" id="PF11464">
    <property type="entry name" value="Rbsn"/>
    <property type="match status" value="1"/>
</dbReference>
<evidence type="ECO:0000259" key="7">
    <source>
        <dbReference type="PROSITE" id="PS50178"/>
    </source>
</evidence>
<evidence type="ECO:0000256" key="1">
    <source>
        <dbReference type="ARBA" id="ARBA00022723"/>
    </source>
</evidence>
<dbReference type="PaxDb" id="214684-Q5KAD6"/>
<dbReference type="GO" id="GO:0008270">
    <property type="term" value="F:zinc ion binding"/>
    <property type="evidence" value="ECO:0007669"/>
    <property type="project" value="UniProtKB-KW"/>
</dbReference>
<dbReference type="AlphaFoldDB" id="Q5KAD6"/>
<dbReference type="SUPFAM" id="SSF140125">
    <property type="entry name" value="Rabenosyn-5 Rab-binding domain-like"/>
    <property type="match status" value="1"/>
</dbReference>
<feature type="region of interest" description="Disordered" evidence="6">
    <location>
        <begin position="198"/>
        <end position="291"/>
    </location>
</feature>
<feature type="region of interest" description="Disordered" evidence="6">
    <location>
        <begin position="530"/>
        <end position="567"/>
    </location>
</feature>
<dbReference type="InterPro" id="IPR000306">
    <property type="entry name" value="Znf_FYVE"/>
</dbReference>
<dbReference type="PANTHER" id="PTHR23164:SF30">
    <property type="entry name" value="EARLY ENDOSOME ANTIGEN 1"/>
    <property type="match status" value="1"/>
</dbReference>
<keyword evidence="1" id="KW-0479">Metal-binding</keyword>
<organism evidence="8 9">
    <name type="scientific">Cryptococcus deneoformans (strain JEC21 / ATCC MYA-565)</name>
    <name type="common">Cryptococcus neoformans var. neoformans serotype D</name>
    <dbReference type="NCBI Taxonomy" id="214684"/>
    <lineage>
        <taxon>Eukaryota</taxon>
        <taxon>Fungi</taxon>
        <taxon>Dikarya</taxon>
        <taxon>Basidiomycota</taxon>
        <taxon>Agaricomycotina</taxon>
        <taxon>Tremellomycetes</taxon>
        <taxon>Tremellales</taxon>
        <taxon>Cryptococcaceae</taxon>
        <taxon>Cryptococcus</taxon>
        <taxon>Cryptococcus neoformans species complex</taxon>
    </lineage>
</organism>
<feature type="compositionally biased region" description="Polar residues" evidence="6">
    <location>
        <begin position="201"/>
        <end position="239"/>
    </location>
</feature>
<reference evidence="8 9" key="1">
    <citation type="journal article" date="2005" name="Science">
        <title>The genome of the basidiomycetous yeast and human pathogen Cryptococcus neoformans.</title>
        <authorList>
            <person name="Loftus B.J."/>
            <person name="Fung E."/>
            <person name="Roncaglia P."/>
            <person name="Rowley D."/>
            <person name="Amedeo P."/>
            <person name="Bruno D."/>
            <person name="Vamathevan J."/>
            <person name="Miranda M."/>
            <person name="Anderson I.J."/>
            <person name="Fraser J.A."/>
            <person name="Allen J.E."/>
            <person name="Bosdet I.E."/>
            <person name="Brent M.R."/>
            <person name="Chiu R."/>
            <person name="Doering T.L."/>
            <person name="Donlin M.J."/>
            <person name="D'Souza C.A."/>
            <person name="Fox D.S."/>
            <person name="Grinberg V."/>
            <person name="Fu J."/>
            <person name="Fukushima M."/>
            <person name="Haas B.J."/>
            <person name="Huang J.C."/>
            <person name="Janbon G."/>
            <person name="Jones S.J."/>
            <person name="Koo H.L."/>
            <person name="Krzywinski M.I."/>
            <person name="Kwon-Chung J.K."/>
            <person name="Lengeler K.B."/>
            <person name="Maiti R."/>
            <person name="Marra M.A."/>
            <person name="Marra R.E."/>
            <person name="Mathewson C.A."/>
            <person name="Mitchell T.G."/>
            <person name="Pertea M."/>
            <person name="Riggs F.R."/>
            <person name="Salzberg S.L."/>
            <person name="Schein J.E."/>
            <person name="Shvartsbeyn A."/>
            <person name="Shin H."/>
            <person name="Shumway M."/>
            <person name="Specht C.A."/>
            <person name="Suh B.B."/>
            <person name="Tenney A."/>
            <person name="Utterback T.R."/>
            <person name="Wickes B.L."/>
            <person name="Wortman J.R."/>
            <person name="Wye N.H."/>
            <person name="Kronstad J.W."/>
            <person name="Lodge J.K."/>
            <person name="Heitman J."/>
            <person name="Davis R.W."/>
            <person name="Fraser C.M."/>
            <person name="Hyman R.W."/>
        </authorList>
    </citation>
    <scope>NUCLEOTIDE SEQUENCE [LARGE SCALE GENOMIC DNA]</scope>
    <source>
        <strain evidence="9">JEC21 / ATCC MYA-565</strain>
    </source>
</reference>
<dbReference type="InterPro" id="IPR011011">
    <property type="entry name" value="Znf_FYVE_PHD"/>
</dbReference>
<name>Q5KAD6_CRYD1</name>
<dbReference type="CDD" id="cd15737">
    <property type="entry name" value="FYVE2_Vac1p_like"/>
    <property type="match status" value="1"/>
</dbReference>
<keyword evidence="9" id="KW-1185">Reference proteome</keyword>
<evidence type="ECO:0000256" key="2">
    <source>
        <dbReference type="ARBA" id="ARBA00022771"/>
    </source>
</evidence>
<dbReference type="InterPro" id="IPR021565">
    <property type="entry name" value="Rbsn_Rab-bd"/>
</dbReference>
<feature type="compositionally biased region" description="Polar residues" evidence="6">
    <location>
        <begin position="157"/>
        <end position="171"/>
    </location>
</feature>
<dbReference type="SUPFAM" id="SSF57903">
    <property type="entry name" value="FYVE/PHD zinc finger"/>
    <property type="match status" value="1"/>
</dbReference>
<dbReference type="InterPro" id="IPR013083">
    <property type="entry name" value="Znf_RING/FYVE/PHD"/>
</dbReference>
<evidence type="ECO:0000313" key="9">
    <source>
        <dbReference type="Proteomes" id="UP000002149"/>
    </source>
</evidence>
<feature type="domain" description="FYVE-type" evidence="7">
    <location>
        <begin position="431"/>
        <end position="462"/>
    </location>
</feature>
<keyword evidence="5" id="KW-0175">Coiled coil</keyword>
<evidence type="ECO:0000256" key="5">
    <source>
        <dbReference type="SAM" id="Coils"/>
    </source>
</evidence>
<dbReference type="PROSITE" id="PS50178">
    <property type="entry name" value="ZF_FYVE"/>
    <property type="match status" value="1"/>
</dbReference>
<dbReference type="VEuPathDB" id="FungiDB:CNJ02080"/>
<keyword evidence="2 4" id="KW-0863">Zinc-finger</keyword>
<dbReference type="InParanoid" id="Q5KAD6"/>
<keyword evidence="3" id="KW-0862">Zinc</keyword>
<feature type="compositionally biased region" description="Low complexity" evidence="6">
    <location>
        <begin position="13"/>
        <end position="23"/>
    </location>
</feature>
<feature type="compositionally biased region" description="Pro residues" evidence="6">
    <location>
        <begin position="42"/>
        <end position="55"/>
    </location>
</feature>
<feature type="region of interest" description="Disordered" evidence="6">
    <location>
        <begin position="120"/>
        <end position="171"/>
    </location>
</feature>
<protein>
    <submittedName>
        <fullName evidence="8">Vesicle fusion-related protein, putative</fullName>
    </submittedName>
</protein>
<dbReference type="KEGG" id="cne:CNJ02080"/>
<accession>Q5KAD6</accession>
<evidence type="ECO:0000256" key="4">
    <source>
        <dbReference type="PROSITE-ProRule" id="PRU00091"/>
    </source>
</evidence>
<dbReference type="Gene3D" id="3.30.40.10">
    <property type="entry name" value="Zinc/RING finger domain, C3HC4 (zinc finger)"/>
    <property type="match status" value="1"/>
</dbReference>
<proteinExistence type="predicted"/>
<evidence type="ECO:0000256" key="3">
    <source>
        <dbReference type="ARBA" id="ARBA00022833"/>
    </source>
</evidence>